<dbReference type="Proteomes" id="UP001497482">
    <property type="component" value="Chromosome 7"/>
</dbReference>
<gene>
    <name evidence="2" type="ORF">KC01_LOCUS37115</name>
</gene>
<accession>A0AAV2MB39</accession>
<evidence type="ECO:0000256" key="1">
    <source>
        <dbReference type="SAM" id="MobiDB-lite"/>
    </source>
</evidence>
<evidence type="ECO:0000313" key="2">
    <source>
        <dbReference type="EMBL" id="CAL1610506.1"/>
    </source>
</evidence>
<organism evidence="2 3">
    <name type="scientific">Knipowitschia caucasica</name>
    <name type="common">Caucasian dwarf goby</name>
    <name type="synonym">Pomatoschistus caucasicus</name>
    <dbReference type="NCBI Taxonomy" id="637954"/>
    <lineage>
        <taxon>Eukaryota</taxon>
        <taxon>Metazoa</taxon>
        <taxon>Chordata</taxon>
        <taxon>Craniata</taxon>
        <taxon>Vertebrata</taxon>
        <taxon>Euteleostomi</taxon>
        <taxon>Actinopterygii</taxon>
        <taxon>Neopterygii</taxon>
        <taxon>Teleostei</taxon>
        <taxon>Neoteleostei</taxon>
        <taxon>Acanthomorphata</taxon>
        <taxon>Gobiaria</taxon>
        <taxon>Gobiiformes</taxon>
        <taxon>Gobioidei</taxon>
        <taxon>Gobiidae</taxon>
        <taxon>Gobiinae</taxon>
        <taxon>Knipowitschia</taxon>
    </lineage>
</organism>
<reference evidence="2 3" key="1">
    <citation type="submission" date="2024-04" db="EMBL/GenBank/DDBJ databases">
        <authorList>
            <person name="Waldvogel A.-M."/>
            <person name="Schoenle A."/>
        </authorList>
    </citation>
    <scope>NUCLEOTIDE SEQUENCE [LARGE SCALE GENOMIC DNA]</scope>
</reference>
<evidence type="ECO:0000313" key="3">
    <source>
        <dbReference type="Proteomes" id="UP001497482"/>
    </source>
</evidence>
<protein>
    <submittedName>
        <fullName evidence="2">Uncharacterized protein</fullName>
    </submittedName>
</protein>
<dbReference type="EMBL" id="OZ035829">
    <property type="protein sequence ID" value="CAL1610506.1"/>
    <property type="molecule type" value="Genomic_DNA"/>
</dbReference>
<name>A0AAV2MB39_KNICA</name>
<sequence length="92" mass="9959">MTPVGDVRMRDGGPRDGLLLQYVRLPVLWRLMEHRGDPGMMLGNNTTTPGFISKHAAPVTLCSPPYTGNIWAPVPGHRLPPSATGQDGERGD</sequence>
<proteinExistence type="predicted"/>
<dbReference type="AlphaFoldDB" id="A0AAV2MB39"/>
<feature type="region of interest" description="Disordered" evidence="1">
    <location>
        <begin position="73"/>
        <end position="92"/>
    </location>
</feature>
<keyword evidence="3" id="KW-1185">Reference proteome</keyword>